<feature type="chain" id="PRO_5044648001" evidence="8">
    <location>
        <begin position="27"/>
        <end position="513"/>
    </location>
</feature>
<keyword evidence="11 12" id="KW-0456">Lyase</keyword>
<dbReference type="GO" id="GO:0016829">
    <property type="term" value="F:lyase activity"/>
    <property type="evidence" value="ECO:0007669"/>
    <property type="project" value="UniProtKB-KW"/>
</dbReference>
<dbReference type="GO" id="GO:0030327">
    <property type="term" value="P:prenylated protein catabolic process"/>
    <property type="evidence" value="ECO:0007669"/>
    <property type="project" value="TreeGrafter"/>
</dbReference>
<protein>
    <submittedName>
        <fullName evidence="11">Farnesylcysteine lyase isoform X1</fullName>
    </submittedName>
    <submittedName>
        <fullName evidence="12">Farnesylcysteine lyase isoform X2</fullName>
    </submittedName>
</protein>
<dbReference type="Pfam" id="PF13450">
    <property type="entry name" value="NAD_binding_8"/>
    <property type="match status" value="1"/>
</dbReference>
<keyword evidence="10" id="KW-1185">Reference proteome</keyword>
<keyword evidence="3" id="KW-0285">Flavoprotein</keyword>
<evidence type="ECO:0000256" key="1">
    <source>
        <dbReference type="ARBA" id="ARBA00001974"/>
    </source>
</evidence>
<dbReference type="GO" id="GO:0030328">
    <property type="term" value="P:prenylcysteine catabolic process"/>
    <property type="evidence" value="ECO:0007669"/>
    <property type="project" value="InterPro"/>
</dbReference>
<dbReference type="RefSeq" id="XP_020088120.1">
    <property type="nucleotide sequence ID" value="XM_020232531.1"/>
</dbReference>
<gene>
    <name evidence="11 12" type="primary">LOC109710096</name>
</gene>
<organism evidence="11">
    <name type="scientific">Ananas comosus</name>
    <name type="common">Pineapple</name>
    <name type="synonym">Ananas ananas</name>
    <dbReference type="NCBI Taxonomy" id="4615"/>
    <lineage>
        <taxon>Eukaryota</taxon>
        <taxon>Viridiplantae</taxon>
        <taxon>Streptophyta</taxon>
        <taxon>Embryophyta</taxon>
        <taxon>Tracheophyta</taxon>
        <taxon>Spermatophyta</taxon>
        <taxon>Magnoliopsida</taxon>
        <taxon>Liliopsida</taxon>
        <taxon>Poales</taxon>
        <taxon>Bromeliaceae</taxon>
        <taxon>Bromelioideae</taxon>
        <taxon>Ananas</taxon>
    </lineage>
</organism>
<sequence>MATSLPFPFPLLPLLLLLSTITTTSSSSSSSSPKVCVVGSGIGGASASHFLKQYTCTTTTTSPGAAAAAAAPCVDDIRVFERRDVAGGRTATVSVAGDEFEAGASIIHPRNLHAARFAALLGLSHRPDDDGDDSWLGIWDGSSFVFKTLAPPPPSSGSLYWKLHELLNSLLVFRRYGLSLLRMDRFVKKMLERFMLFYNGFESRPVFETVEEMLKWTDLYGLTQRTLEEELVDAGLNSRTISELVTVITRVNYGQSVSISGLAGAVSLAGSESGLWAVKGGNRLLATGLIKHANATLHLHEEIISISDAEGYYVLKSAQGNEYNCDVTVIATPLDELNITFDPVVSLPPRKLQHTYTTFVRGLLNPKYFGLKSALEIPDLVGTLELSDIPFSSLSVLKKYSEGDATYKLFSRAPLDDGLLDQIFSTRTETVRINWPAYPHYKAPEVFAPIILDGKHLYYINSFESAASAIEASAVAAENVARLIISRLSKLSSNAADVKLFVSEEAEALHKEL</sequence>
<feature type="signal peptide" evidence="8">
    <location>
        <begin position="1"/>
        <end position="26"/>
    </location>
</feature>
<dbReference type="GeneID" id="109710096"/>
<evidence type="ECO:0000313" key="12">
    <source>
        <dbReference type="RefSeq" id="XP_020088120.1"/>
    </source>
</evidence>
<dbReference type="PANTHER" id="PTHR15944:SF0">
    <property type="entry name" value="PRENYLCYSTEINE LYASE DOMAIN-CONTAINING PROTEIN"/>
    <property type="match status" value="1"/>
</dbReference>
<dbReference type="SUPFAM" id="SSF51905">
    <property type="entry name" value="FAD/NAD(P)-binding domain"/>
    <property type="match status" value="1"/>
</dbReference>
<accession>A0A6P5EX12</accession>
<dbReference type="InterPro" id="IPR010795">
    <property type="entry name" value="Prenylcys_lyase"/>
</dbReference>
<comment type="similarity">
    <text evidence="2">Belongs to the prenylcysteine oxidase family.</text>
</comment>
<reference evidence="10" key="1">
    <citation type="journal article" date="2015" name="Nat. Genet.">
        <title>The pineapple genome and the evolution of CAM photosynthesis.</title>
        <authorList>
            <person name="Ming R."/>
            <person name="VanBuren R."/>
            <person name="Wai C.M."/>
            <person name="Tang H."/>
            <person name="Schatz M.C."/>
            <person name="Bowers J.E."/>
            <person name="Lyons E."/>
            <person name="Wang M.L."/>
            <person name="Chen J."/>
            <person name="Biggers E."/>
            <person name="Zhang J."/>
            <person name="Huang L."/>
            <person name="Zhang L."/>
            <person name="Miao W."/>
            <person name="Zhang J."/>
            <person name="Ye Z."/>
            <person name="Miao C."/>
            <person name="Lin Z."/>
            <person name="Wang H."/>
            <person name="Zhou H."/>
            <person name="Yim W.C."/>
            <person name="Priest H.D."/>
            <person name="Zheng C."/>
            <person name="Woodhouse M."/>
            <person name="Edger P.P."/>
            <person name="Guyot R."/>
            <person name="Guo H.B."/>
            <person name="Guo H."/>
            <person name="Zheng G."/>
            <person name="Singh R."/>
            <person name="Sharma A."/>
            <person name="Min X."/>
            <person name="Zheng Y."/>
            <person name="Lee H."/>
            <person name="Gurtowski J."/>
            <person name="Sedlazeck F.J."/>
            <person name="Harkess A."/>
            <person name="McKain M.R."/>
            <person name="Liao Z."/>
            <person name="Fang J."/>
            <person name="Liu J."/>
            <person name="Zhang X."/>
            <person name="Zhang Q."/>
            <person name="Hu W."/>
            <person name="Qin Y."/>
            <person name="Wang K."/>
            <person name="Chen L.Y."/>
            <person name="Shirley N."/>
            <person name="Lin Y.R."/>
            <person name="Liu L.Y."/>
            <person name="Hernandez A.G."/>
            <person name="Wright C.L."/>
            <person name="Bulone V."/>
            <person name="Tuskan G.A."/>
            <person name="Heath K."/>
            <person name="Zee F."/>
            <person name="Moore P.H."/>
            <person name="Sunkar R."/>
            <person name="Leebens-Mack J.H."/>
            <person name="Mockler T."/>
            <person name="Bennetzen J.L."/>
            <person name="Freeling M."/>
            <person name="Sankoff D."/>
            <person name="Paterson A.H."/>
            <person name="Zhu X."/>
            <person name="Yang X."/>
            <person name="Smith J.A."/>
            <person name="Cushman J.C."/>
            <person name="Paull R.E."/>
            <person name="Yu Q."/>
        </authorList>
    </citation>
    <scope>NUCLEOTIDE SEQUENCE [LARGE SCALE GENOMIC DNA]</scope>
    <source>
        <strain evidence="10">cv. F153</strain>
    </source>
</reference>
<dbReference type="RefSeq" id="XP_020088119.1">
    <property type="nucleotide sequence ID" value="XM_020232530.1"/>
</dbReference>
<proteinExistence type="inferred from homology"/>
<evidence type="ECO:0000256" key="7">
    <source>
        <dbReference type="ARBA" id="ARBA00023180"/>
    </source>
</evidence>
<dbReference type="InterPro" id="IPR036188">
    <property type="entry name" value="FAD/NAD-bd_sf"/>
</dbReference>
<keyword evidence="4 8" id="KW-0732">Signal</keyword>
<evidence type="ECO:0000256" key="3">
    <source>
        <dbReference type="ARBA" id="ARBA00022630"/>
    </source>
</evidence>
<evidence type="ECO:0000256" key="4">
    <source>
        <dbReference type="ARBA" id="ARBA00022729"/>
    </source>
</evidence>
<comment type="cofactor">
    <cofactor evidence="1">
        <name>FAD</name>
        <dbReference type="ChEBI" id="CHEBI:57692"/>
    </cofactor>
</comment>
<dbReference type="FunFam" id="3.50.50.60:FF:000430">
    <property type="entry name" value="Farnesylcysteine lyase"/>
    <property type="match status" value="1"/>
</dbReference>
<feature type="domain" description="Prenylcysteine lyase" evidence="9">
    <location>
        <begin position="165"/>
        <end position="492"/>
    </location>
</feature>
<dbReference type="Proteomes" id="UP000515123">
    <property type="component" value="Linkage group 5"/>
</dbReference>
<dbReference type="InterPro" id="IPR017046">
    <property type="entry name" value="Prenylcysteine_Oxase1"/>
</dbReference>
<dbReference type="GO" id="GO:0001735">
    <property type="term" value="F:prenylcysteine oxidase activity"/>
    <property type="evidence" value="ECO:0007669"/>
    <property type="project" value="InterPro"/>
</dbReference>
<dbReference type="Gene3D" id="3.50.50.60">
    <property type="entry name" value="FAD/NAD(P)-binding domain"/>
    <property type="match status" value="2"/>
</dbReference>
<evidence type="ECO:0000259" key="9">
    <source>
        <dbReference type="Pfam" id="PF07156"/>
    </source>
</evidence>
<evidence type="ECO:0000256" key="6">
    <source>
        <dbReference type="ARBA" id="ARBA00023002"/>
    </source>
</evidence>
<keyword evidence="5" id="KW-0274">FAD</keyword>
<dbReference type="Pfam" id="PF07156">
    <property type="entry name" value="Prenylcys_lyase"/>
    <property type="match status" value="1"/>
</dbReference>
<evidence type="ECO:0000256" key="8">
    <source>
        <dbReference type="SAM" id="SignalP"/>
    </source>
</evidence>
<dbReference type="OrthoDB" id="437369at2759"/>
<dbReference type="AlphaFoldDB" id="A0A6P5EX12"/>
<evidence type="ECO:0000313" key="11">
    <source>
        <dbReference type="RefSeq" id="XP_020088119.1"/>
    </source>
</evidence>
<evidence type="ECO:0000313" key="10">
    <source>
        <dbReference type="Proteomes" id="UP000515123"/>
    </source>
</evidence>
<keyword evidence="6" id="KW-0560">Oxidoreductase</keyword>
<evidence type="ECO:0000256" key="2">
    <source>
        <dbReference type="ARBA" id="ARBA00009967"/>
    </source>
</evidence>
<evidence type="ECO:0000256" key="5">
    <source>
        <dbReference type="ARBA" id="ARBA00022827"/>
    </source>
</evidence>
<keyword evidence="7" id="KW-0325">Glycoprotein</keyword>
<reference evidence="11 12" key="2">
    <citation type="submission" date="2025-04" db="UniProtKB">
        <authorList>
            <consortium name="RefSeq"/>
        </authorList>
    </citation>
    <scope>IDENTIFICATION</scope>
    <source>
        <tissue evidence="11 12">Leaf</tissue>
    </source>
</reference>
<name>A0A6P5EX12_ANACO</name>
<dbReference type="PANTHER" id="PTHR15944">
    <property type="entry name" value="FARNESYLCYSTEINE LYASE"/>
    <property type="match status" value="1"/>
</dbReference>